<reference evidence="1 2" key="1">
    <citation type="submission" date="2014-11" db="EMBL/GenBank/DDBJ databases">
        <title>Genome sequence of Pseudomonas tuomuerensis JCM 14085.</title>
        <authorList>
            <person name="Shin S.-K."/>
            <person name="Yi H."/>
        </authorList>
    </citation>
    <scope>NUCLEOTIDE SEQUENCE [LARGE SCALE GENOMIC DNA]</scope>
    <source>
        <strain evidence="1 2">JCM 14085</strain>
    </source>
</reference>
<dbReference type="Proteomes" id="UP000030980">
    <property type="component" value="Unassembled WGS sequence"/>
</dbReference>
<accession>A0A0B2D7H8</accession>
<dbReference type="AlphaFoldDB" id="A0A0B3BVF5"/>
<evidence type="ECO:0000313" key="2">
    <source>
        <dbReference type="Proteomes" id="UP000030980"/>
    </source>
</evidence>
<keyword evidence="2" id="KW-1185">Reference proteome</keyword>
<evidence type="ECO:0000313" key="1">
    <source>
        <dbReference type="EMBL" id="KHO66625.1"/>
    </source>
</evidence>
<sequence>MGRDTHPGNLEPALHRFMGGFAWAARFPLKKLLSKFYAKGDEARKRCDEVLVPLGSTVLVTL</sequence>
<name>A0A0B3BVF5_9PSED</name>
<proteinExistence type="predicted"/>
<dbReference type="STRING" id="706570.PT85_03470"/>
<dbReference type="PATRIC" id="fig|706570.3.peg.2238"/>
<accession>A0A0B3BVF5</accession>
<organism evidence="1 2">
    <name type="scientific">Pseudomonas flexibilis</name>
    <dbReference type="NCBI Taxonomy" id="706570"/>
    <lineage>
        <taxon>Bacteria</taxon>
        <taxon>Pseudomonadati</taxon>
        <taxon>Pseudomonadota</taxon>
        <taxon>Gammaproteobacteria</taxon>
        <taxon>Pseudomonadales</taxon>
        <taxon>Pseudomonadaceae</taxon>
        <taxon>Pseudomonas</taxon>
    </lineage>
</organism>
<protein>
    <submittedName>
        <fullName evidence="1">Uncharacterized protein</fullName>
    </submittedName>
</protein>
<dbReference type="EMBL" id="JTAK01000001">
    <property type="protein sequence ID" value="KHO66625.1"/>
    <property type="molecule type" value="Genomic_DNA"/>
</dbReference>
<gene>
    <name evidence="1" type="ORF">PT85_03470</name>
</gene>
<comment type="caution">
    <text evidence="1">The sequence shown here is derived from an EMBL/GenBank/DDBJ whole genome shotgun (WGS) entry which is preliminary data.</text>
</comment>